<comment type="caution">
    <text evidence="1">The sequence shown here is derived from an EMBL/GenBank/DDBJ whole genome shotgun (WGS) entry which is preliminary data.</text>
</comment>
<dbReference type="OrthoDB" id="5422579at2759"/>
<keyword evidence="2" id="KW-1185">Reference proteome</keyword>
<evidence type="ECO:0000313" key="2">
    <source>
        <dbReference type="Proteomes" id="UP000622797"/>
    </source>
</evidence>
<proteinExistence type="predicted"/>
<reference evidence="1" key="1">
    <citation type="journal article" date="2020" name="BMC Genomics">
        <title>Correction to: Identification and distribution of gene clusters required for synthesis of sphingolipid metabolism inhibitors in diverse species of the filamentous fungus Fusarium.</title>
        <authorList>
            <person name="Kim H.S."/>
            <person name="Lohmar J.M."/>
            <person name="Busman M."/>
            <person name="Brown D.W."/>
            <person name="Naumann T.A."/>
            <person name="Divon H.H."/>
            <person name="Lysoe E."/>
            <person name="Uhlig S."/>
            <person name="Proctor R.H."/>
        </authorList>
    </citation>
    <scope>NUCLEOTIDE SEQUENCE</scope>
    <source>
        <strain evidence="1">NRRL 20472</strain>
    </source>
</reference>
<dbReference type="Proteomes" id="UP000622797">
    <property type="component" value="Unassembled WGS sequence"/>
</dbReference>
<name>A0A8H4WYH0_9HYPO</name>
<reference evidence="1" key="2">
    <citation type="submission" date="2020-05" db="EMBL/GenBank/DDBJ databases">
        <authorList>
            <person name="Kim H.-S."/>
            <person name="Proctor R.H."/>
            <person name="Brown D.W."/>
        </authorList>
    </citation>
    <scope>NUCLEOTIDE SEQUENCE</scope>
    <source>
        <strain evidence="1">NRRL 20472</strain>
    </source>
</reference>
<protein>
    <recommendedName>
        <fullName evidence="3">F-box domain-containing protein</fullName>
    </recommendedName>
</protein>
<evidence type="ECO:0008006" key="3">
    <source>
        <dbReference type="Google" id="ProtNLM"/>
    </source>
</evidence>
<dbReference type="EMBL" id="JABEXW010000778">
    <property type="protein sequence ID" value="KAF4955473.1"/>
    <property type="molecule type" value="Genomic_DNA"/>
</dbReference>
<sequence>MSSDASSSVGFRRLPTELVRIICHLIPNRDIKNLRLTYRFMGEKALPRLDRVFVSLSPRDIKVIRAVADHETFRRGVVEIVWDDTALNYHDDRGDISDKNTGMNYLDDRGLPSYKYLRATRTCQSLFRARIATDTERPNVIAKAEKWKNRTFSASPTYEQLLQEQEEALATFADEDAFRYALGRFPNLRKVTVTPAAHGCLFEPLYETPMIRAFPYGFVYPIPRGWPHYEYTNRKVAAKACALDVKDNALNQWRGFRIATRVLANEKHHVYELDLGNNKLRTGINHHIFDKPNEQYDSLCSILERPEFRRLTLSVLPGYMCHGDTESDRNRNANLYRLLAKAPDMEHMALQTGTYQGHPSQYWNTSLFSIFPIEKWSKLKHFGLSGWEVSQDDLISFLGKLPSTLESVELSFLRFGYGKGNYAHFLRDIREKLDWRSRPAHDRVRIRMLFEDGNRNFNQEFRYICLDSEVRDYVYGDGPSPLETNEAGTLCMCIEVGIGVQHDDLDPNYERPYQRSKFSKRICDEIEWPYDEPQI</sequence>
<gene>
    <name evidence="1" type="ORF">FSARC_11840</name>
</gene>
<evidence type="ECO:0000313" key="1">
    <source>
        <dbReference type="EMBL" id="KAF4955473.1"/>
    </source>
</evidence>
<dbReference type="AlphaFoldDB" id="A0A8H4WYH0"/>
<organism evidence="1 2">
    <name type="scientific">Fusarium sarcochroum</name>
    <dbReference type="NCBI Taxonomy" id="1208366"/>
    <lineage>
        <taxon>Eukaryota</taxon>
        <taxon>Fungi</taxon>
        <taxon>Dikarya</taxon>
        <taxon>Ascomycota</taxon>
        <taxon>Pezizomycotina</taxon>
        <taxon>Sordariomycetes</taxon>
        <taxon>Hypocreomycetidae</taxon>
        <taxon>Hypocreales</taxon>
        <taxon>Nectriaceae</taxon>
        <taxon>Fusarium</taxon>
        <taxon>Fusarium lateritium species complex</taxon>
    </lineage>
</organism>
<accession>A0A8H4WYH0</accession>